<dbReference type="AlphaFoldDB" id="A0A2P4PCT9"/>
<keyword evidence="2" id="KW-1185">Reference proteome</keyword>
<proteinExistence type="predicted"/>
<reference evidence="1 2" key="1">
    <citation type="journal article" date="2013" name="Proc. Natl. Acad. Sci. U.S.A.">
        <title>Genome of an arbuscular mycorrhizal fungus provides insight into the oldest plant symbiosis.</title>
        <authorList>
            <person name="Tisserant E."/>
            <person name="Malbreil M."/>
            <person name="Kuo A."/>
            <person name="Kohler A."/>
            <person name="Symeonidi A."/>
            <person name="Balestrini R."/>
            <person name="Charron P."/>
            <person name="Duensing N."/>
            <person name="Frei Dit Frey N."/>
            <person name="Gianinazzi-Pearson V."/>
            <person name="Gilbert L.B."/>
            <person name="Handa Y."/>
            <person name="Herr J.R."/>
            <person name="Hijri M."/>
            <person name="Koul R."/>
            <person name="Kawaguchi M."/>
            <person name="Krajinski F."/>
            <person name="Lammers P.J."/>
            <person name="Masclaux F.G."/>
            <person name="Murat C."/>
            <person name="Morin E."/>
            <person name="Ndikumana S."/>
            <person name="Pagni M."/>
            <person name="Petitpierre D."/>
            <person name="Requena N."/>
            <person name="Rosikiewicz P."/>
            <person name="Riley R."/>
            <person name="Saito K."/>
            <person name="San Clemente H."/>
            <person name="Shapiro H."/>
            <person name="van Tuinen D."/>
            <person name="Becard G."/>
            <person name="Bonfante P."/>
            <person name="Paszkowski U."/>
            <person name="Shachar-Hill Y.Y."/>
            <person name="Tuskan G.A."/>
            <person name="Young P.W."/>
            <person name="Sanders I.R."/>
            <person name="Henrissat B."/>
            <person name="Rensing S.A."/>
            <person name="Grigoriev I.V."/>
            <person name="Corradi N."/>
            <person name="Roux C."/>
            <person name="Martin F."/>
        </authorList>
    </citation>
    <scope>NUCLEOTIDE SEQUENCE [LARGE SCALE GENOMIC DNA]</scope>
    <source>
        <strain evidence="1 2">DAOM 197198</strain>
    </source>
</reference>
<evidence type="ECO:0000313" key="1">
    <source>
        <dbReference type="EMBL" id="POG63209.1"/>
    </source>
</evidence>
<sequence length="139" mass="15962">MSISSEDIENVKVLAKTFSLDPIIVIEWTVPFPRTGRGQTKRALIQYITTHGGINEFNSDVIFSFQNGRQLTNCLNGLPAWSYHDRTNPNVPDVGNCFRVTKVTERTAELEDYQQEINQSIILILYVLYETCIFILIQY</sequence>
<protein>
    <submittedName>
        <fullName evidence="1">Uncharacterized protein</fullName>
    </submittedName>
</protein>
<name>A0A2P4PCT9_RHIID</name>
<reference evidence="1 2" key="2">
    <citation type="journal article" date="2018" name="New Phytol.">
        <title>High intraspecific genome diversity in the model arbuscular mycorrhizal symbiont Rhizophagus irregularis.</title>
        <authorList>
            <person name="Chen E.C.H."/>
            <person name="Morin E."/>
            <person name="Beaudet D."/>
            <person name="Noel J."/>
            <person name="Yildirir G."/>
            <person name="Ndikumana S."/>
            <person name="Charron P."/>
            <person name="St-Onge C."/>
            <person name="Giorgi J."/>
            <person name="Kruger M."/>
            <person name="Marton T."/>
            <person name="Ropars J."/>
            <person name="Grigoriev I.V."/>
            <person name="Hainaut M."/>
            <person name="Henrissat B."/>
            <person name="Roux C."/>
            <person name="Martin F."/>
            <person name="Corradi N."/>
        </authorList>
    </citation>
    <scope>NUCLEOTIDE SEQUENCE [LARGE SCALE GENOMIC DNA]</scope>
    <source>
        <strain evidence="1 2">DAOM 197198</strain>
    </source>
</reference>
<dbReference type="Proteomes" id="UP000018888">
    <property type="component" value="Unassembled WGS sequence"/>
</dbReference>
<dbReference type="VEuPathDB" id="FungiDB:RhiirFUN_001181"/>
<accession>A0A2P4PCT9</accession>
<gene>
    <name evidence="1" type="ORF">GLOIN_2v1784365</name>
</gene>
<evidence type="ECO:0000313" key="2">
    <source>
        <dbReference type="Proteomes" id="UP000018888"/>
    </source>
</evidence>
<dbReference type="EMBL" id="AUPC02000274">
    <property type="protein sequence ID" value="POG63209.1"/>
    <property type="molecule type" value="Genomic_DNA"/>
</dbReference>
<organism evidence="1 2">
    <name type="scientific">Rhizophagus irregularis (strain DAOM 181602 / DAOM 197198 / MUCL 43194)</name>
    <name type="common">Arbuscular mycorrhizal fungus</name>
    <name type="synonym">Glomus intraradices</name>
    <dbReference type="NCBI Taxonomy" id="747089"/>
    <lineage>
        <taxon>Eukaryota</taxon>
        <taxon>Fungi</taxon>
        <taxon>Fungi incertae sedis</taxon>
        <taxon>Mucoromycota</taxon>
        <taxon>Glomeromycotina</taxon>
        <taxon>Glomeromycetes</taxon>
        <taxon>Glomerales</taxon>
        <taxon>Glomeraceae</taxon>
        <taxon>Rhizophagus</taxon>
    </lineage>
</organism>
<comment type="caution">
    <text evidence="1">The sequence shown here is derived from an EMBL/GenBank/DDBJ whole genome shotgun (WGS) entry which is preliminary data.</text>
</comment>